<dbReference type="Proteomes" id="UP000030302">
    <property type="component" value="Chromosome"/>
</dbReference>
<evidence type="ECO:0000313" key="3">
    <source>
        <dbReference type="Proteomes" id="UP000030302"/>
    </source>
</evidence>
<accession>A0A0A1FMH0</accession>
<feature type="chain" id="PRO_5001974419" evidence="1">
    <location>
        <begin position="21"/>
        <end position="184"/>
    </location>
</feature>
<evidence type="ECO:0000313" key="2">
    <source>
        <dbReference type="EMBL" id="AIY44152.1"/>
    </source>
</evidence>
<keyword evidence="1" id="KW-0732">Signal</keyword>
<proteinExistence type="predicted"/>
<sequence length="184" mass="20439">MAVPLRLVGLLLLFPSLAIADNGIADQQAQTLMRSFVATQLQEARTKAEAAYVNCSDSAMKAPALTANVFDRIALTNDEKRMVLFYFSAHALRLCTEKTAQALLVAAQLARMVDLPEYSVADDPHGEMVTGFALGEYRRELGYKVRYYALPTRKRLELEAIDVLQQPFNLRESARNLGLWSGGQ</sequence>
<protein>
    <submittedName>
        <fullName evidence="2">Uncharacterized protein</fullName>
    </submittedName>
</protein>
<keyword evidence="3" id="KW-1185">Reference proteome</keyword>
<reference evidence="3" key="1">
    <citation type="journal article" date="2014" name="Soil Biol. Biochem.">
        <title>Structure and function of bacterial communities in ageing soils: Insights from the Mendocino ecological staircase.</title>
        <authorList>
            <person name="Uroz S."/>
            <person name="Tech J.J."/>
            <person name="Sawaya N.A."/>
            <person name="Frey-Klett P."/>
            <person name="Leveau J.H.J."/>
        </authorList>
    </citation>
    <scope>NUCLEOTIDE SEQUENCE [LARGE SCALE GENOMIC DNA]</scope>
    <source>
        <strain evidence="3">Cal35</strain>
    </source>
</reference>
<dbReference type="HOGENOM" id="CLU_1465836_0_0_4"/>
<name>A0A0A1FMH0_9BURK</name>
<dbReference type="AlphaFoldDB" id="A0A0A1FMH0"/>
<dbReference type="EMBL" id="CP009962">
    <property type="protein sequence ID" value="AIY44152.1"/>
    <property type="molecule type" value="Genomic_DNA"/>
</dbReference>
<evidence type="ECO:0000256" key="1">
    <source>
        <dbReference type="SAM" id="SignalP"/>
    </source>
</evidence>
<feature type="signal peptide" evidence="1">
    <location>
        <begin position="1"/>
        <end position="20"/>
    </location>
</feature>
<dbReference type="KEGG" id="care:LT85_4994"/>
<organism evidence="2 3">
    <name type="scientific">Collimonas arenae</name>
    <dbReference type="NCBI Taxonomy" id="279058"/>
    <lineage>
        <taxon>Bacteria</taxon>
        <taxon>Pseudomonadati</taxon>
        <taxon>Pseudomonadota</taxon>
        <taxon>Betaproteobacteria</taxon>
        <taxon>Burkholderiales</taxon>
        <taxon>Oxalobacteraceae</taxon>
        <taxon>Collimonas</taxon>
    </lineage>
</organism>
<gene>
    <name evidence="2" type="ORF">LT85_4994</name>
</gene>